<evidence type="ECO:0000313" key="4">
    <source>
        <dbReference type="EMBL" id="KAK8896420.1"/>
    </source>
</evidence>
<dbReference type="EMBL" id="JAPFFF010000002">
    <property type="protein sequence ID" value="KAK8896420.1"/>
    <property type="molecule type" value="Genomic_DNA"/>
</dbReference>
<dbReference type="InterPro" id="IPR015943">
    <property type="entry name" value="WD40/YVTN_repeat-like_dom_sf"/>
</dbReference>
<dbReference type="InterPro" id="IPR051488">
    <property type="entry name" value="WD_repeat_striatin"/>
</dbReference>
<organism evidence="4 5">
    <name type="scientific">Tritrichomonas musculus</name>
    <dbReference type="NCBI Taxonomy" id="1915356"/>
    <lineage>
        <taxon>Eukaryota</taxon>
        <taxon>Metamonada</taxon>
        <taxon>Parabasalia</taxon>
        <taxon>Tritrichomonadida</taxon>
        <taxon>Tritrichomonadidae</taxon>
        <taxon>Tritrichomonas</taxon>
    </lineage>
</organism>
<keyword evidence="5" id="KW-1185">Reference proteome</keyword>
<accession>A0ABR2L2F3</accession>
<evidence type="ECO:0000259" key="3">
    <source>
        <dbReference type="Pfam" id="PF23726"/>
    </source>
</evidence>
<dbReference type="InterPro" id="IPR036322">
    <property type="entry name" value="WD40_repeat_dom_sf"/>
</dbReference>
<name>A0ABR2L2F3_9EUKA</name>
<feature type="domain" description="RSE1/DDB1/CPSF1 second beta-propeller" evidence="3">
    <location>
        <begin position="364"/>
        <end position="459"/>
    </location>
</feature>
<dbReference type="SMART" id="SM00320">
    <property type="entry name" value="WD40"/>
    <property type="match status" value="6"/>
</dbReference>
<feature type="region of interest" description="Disordered" evidence="2">
    <location>
        <begin position="203"/>
        <end position="223"/>
    </location>
</feature>
<dbReference type="Pfam" id="PF23726">
    <property type="entry name" value="Beta-prop_RSE1_2nd"/>
    <property type="match status" value="1"/>
</dbReference>
<dbReference type="PANTHER" id="PTHR15653">
    <property type="entry name" value="STRIATIN"/>
    <property type="match status" value="1"/>
</dbReference>
<evidence type="ECO:0000313" key="5">
    <source>
        <dbReference type="Proteomes" id="UP001470230"/>
    </source>
</evidence>
<dbReference type="Gene3D" id="2.130.10.10">
    <property type="entry name" value="YVTN repeat-like/Quinoprotein amine dehydrogenase"/>
    <property type="match status" value="2"/>
</dbReference>
<dbReference type="Pfam" id="PF00400">
    <property type="entry name" value="WD40"/>
    <property type="match status" value="2"/>
</dbReference>
<keyword evidence="1" id="KW-0853">WD repeat</keyword>
<dbReference type="InterPro" id="IPR058543">
    <property type="entry name" value="Beta-prop_RSE1/DDB1/CPSF1_2nd"/>
</dbReference>
<comment type="caution">
    <text evidence="4">The sequence shown here is derived from an EMBL/GenBank/DDBJ whole genome shotgun (WGS) entry which is preliminary data.</text>
</comment>
<dbReference type="Proteomes" id="UP001470230">
    <property type="component" value="Unassembled WGS sequence"/>
</dbReference>
<dbReference type="SUPFAM" id="SSF50978">
    <property type="entry name" value="WD40 repeat-like"/>
    <property type="match status" value="1"/>
</dbReference>
<feature type="repeat" description="WD" evidence="1">
    <location>
        <begin position="307"/>
        <end position="321"/>
    </location>
</feature>
<gene>
    <name evidence="4" type="ORF">M9Y10_014319</name>
</gene>
<proteinExistence type="predicted"/>
<dbReference type="PANTHER" id="PTHR15653:SF0">
    <property type="entry name" value="CONNECTOR OF KINASE TO AP-1, ISOFORM E"/>
    <property type="match status" value="1"/>
</dbReference>
<evidence type="ECO:0000256" key="2">
    <source>
        <dbReference type="SAM" id="MobiDB-lite"/>
    </source>
</evidence>
<reference evidence="4 5" key="1">
    <citation type="submission" date="2024-04" db="EMBL/GenBank/DDBJ databases">
        <title>Tritrichomonas musculus Genome.</title>
        <authorList>
            <person name="Alves-Ferreira E."/>
            <person name="Grigg M."/>
            <person name="Lorenzi H."/>
            <person name="Galac M."/>
        </authorList>
    </citation>
    <scope>NUCLEOTIDE SEQUENCE [LARGE SCALE GENOMIC DNA]</scope>
    <source>
        <strain evidence="4 5">EAF2021</strain>
    </source>
</reference>
<dbReference type="InterPro" id="IPR001680">
    <property type="entry name" value="WD40_rpt"/>
</dbReference>
<protein>
    <submittedName>
        <fullName evidence="4">WD repeat-containing protein 64</fullName>
    </submittedName>
</protein>
<sequence length="508" mass="56969">MNNDGKNAIPMNEFIGFIRDHKKKQEIWEKERIDLENEVSVLTAKKAAWDLCRNDLIEQINLLHVELGIKTEQIDEPPPDSEQKKNSTHKSEFIYSYKSNIPVHLDCVRAVAFYPSPDSKNLFSTCSDDGTIKIIDIEHHEDTSINTRVKKVVKKRGARRASVKLSAPMPTCICSLRGHSAPVISLASLCYLEYNRDNIDTIDNSDSSQANNNSNNNNNNNNFDNNELEYNQILISGATDGSIAVWQLPKPDVKITTVYGEVSHNRLKYYTDIHSDAIWSIEPIPNSPSYMVDQPELTYISHTASRVLSTSADGTLKVWDVFANKQPIEIPTNEKPLICKVISPISFMVACQKCFLQYYECFHFKQQTSLTDDSKKEGEITSMAISKSDQYAIVGFSSGTIKIVHYPDLSVVKELKITPFEISSITLTPCKDFFIVCCSDGKTIALSLDDFSEKDMFEEKEKIMHLKKYGEGATCTASSLPPSSSEDSSYYVTGGADGVIHIFSQTSL</sequence>
<evidence type="ECO:0000256" key="1">
    <source>
        <dbReference type="PROSITE-ProRule" id="PRU00221"/>
    </source>
</evidence>
<dbReference type="PROSITE" id="PS50082">
    <property type="entry name" value="WD_REPEATS_2"/>
    <property type="match status" value="1"/>
</dbReference>